<sequence>MVFLVSVNDIDRLTFFYLLIITVT</sequence>
<dbReference type="AlphaFoldDB" id="A0A0E9QZ38"/>
<evidence type="ECO:0000313" key="1">
    <source>
        <dbReference type="EMBL" id="JAH22216.1"/>
    </source>
</evidence>
<proteinExistence type="predicted"/>
<name>A0A0E9QZ38_ANGAN</name>
<reference evidence="1" key="2">
    <citation type="journal article" date="2015" name="Fish Shellfish Immunol.">
        <title>Early steps in the European eel (Anguilla anguilla)-Vibrio vulnificus interaction in the gills: Role of the RtxA13 toxin.</title>
        <authorList>
            <person name="Callol A."/>
            <person name="Pajuelo D."/>
            <person name="Ebbesson L."/>
            <person name="Teles M."/>
            <person name="MacKenzie S."/>
            <person name="Amaro C."/>
        </authorList>
    </citation>
    <scope>NUCLEOTIDE SEQUENCE</scope>
</reference>
<accession>A0A0E9QZ38</accession>
<organism evidence="1">
    <name type="scientific">Anguilla anguilla</name>
    <name type="common">European freshwater eel</name>
    <name type="synonym">Muraena anguilla</name>
    <dbReference type="NCBI Taxonomy" id="7936"/>
    <lineage>
        <taxon>Eukaryota</taxon>
        <taxon>Metazoa</taxon>
        <taxon>Chordata</taxon>
        <taxon>Craniata</taxon>
        <taxon>Vertebrata</taxon>
        <taxon>Euteleostomi</taxon>
        <taxon>Actinopterygii</taxon>
        <taxon>Neopterygii</taxon>
        <taxon>Teleostei</taxon>
        <taxon>Anguilliformes</taxon>
        <taxon>Anguillidae</taxon>
        <taxon>Anguilla</taxon>
    </lineage>
</organism>
<protein>
    <submittedName>
        <fullName evidence="1">Uncharacterized protein</fullName>
    </submittedName>
</protein>
<reference evidence="1" key="1">
    <citation type="submission" date="2014-11" db="EMBL/GenBank/DDBJ databases">
        <authorList>
            <person name="Amaro Gonzalez C."/>
        </authorList>
    </citation>
    <scope>NUCLEOTIDE SEQUENCE</scope>
</reference>
<dbReference type="EMBL" id="GBXM01086361">
    <property type="protein sequence ID" value="JAH22216.1"/>
    <property type="molecule type" value="Transcribed_RNA"/>
</dbReference>